<evidence type="ECO:0000256" key="2">
    <source>
        <dbReference type="ARBA" id="ARBA00004532"/>
    </source>
</evidence>
<dbReference type="GO" id="GO:0015267">
    <property type="term" value="F:channel activity"/>
    <property type="evidence" value="ECO:0007669"/>
    <property type="project" value="InterPro"/>
</dbReference>
<keyword evidence="4" id="KW-0472">Membrane</keyword>
<reference evidence="7" key="2">
    <citation type="journal article" date="2014" name="Nat. Commun.">
        <title>The cavefish genome reveals candidate genes for eye loss.</title>
        <authorList>
            <person name="McGaugh S.E."/>
            <person name="Gross J.B."/>
            <person name="Aken B."/>
            <person name="Blin M."/>
            <person name="Borowsky R."/>
            <person name="Chalopin D."/>
            <person name="Hinaux H."/>
            <person name="Jeffery W.R."/>
            <person name="Keene A."/>
            <person name="Ma L."/>
            <person name="Minx P."/>
            <person name="Murphy D."/>
            <person name="O'Quin K.E."/>
            <person name="Retaux S."/>
            <person name="Rohner N."/>
            <person name="Searle S.M."/>
            <person name="Stahl B.A."/>
            <person name="Tabin C."/>
            <person name="Volff J.N."/>
            <person name="Yoshizawa M."/>
            <person name="Warren W.C."/>
        </authorList>
    </citation>
    <scope>NUCLEOTIDE SEQUENCE [LARGE SCALE GENOMIC DNA]</scope>
    <source>
        <strain evidence="7">female</strain>
    </source>
</reference>
<evidence type="ECO:0000313" key="7">
    <source>
        <dbReference type="Proteomes" id="UP000018467"/>
    </source>
</evidence>
<dbReference type="Gene3D" id="2.60.270.20">
    <property type="entry name" value="Cytolysin/lectin"/>
    <property type="match status" value="1"/>
</dbReference>
<dbReference type="GO" id="GO:0046931">
    <property type="term" value="P:pore complex assembly"/>
    <property type="evidence" value="ECO:0007669"/>
    <property type="project" value="InterPro"/>
</dbReference>
<dbReference type="GO" id="GO:0046930">
    <property type="term" value="C:pore complex"/>
    <property type="evidence" value="ECO:0007669"/>
    <property type="project" value="InterPro"/>
</dbReference>
<reference evidence="7" key="1">
    <citation type="submission" date="2013-03" db="EMBL/GenBank/DDBJ databases">
        <authorList>
            <person name="Jeffery W."/>
            <person name="Warren W."/>
            <person name="Wilson R.K."/>
        </authorList>
    </citation>
    <scope>NUCLEOTIDE SEQUENCE</scope>
    <source>
        <strain evidence="7">female</strain>
    </source>
</reference>
<evidence type="ECO:0000313" key="6">
    <source>
        <dbReference type="Ensembl" id="ENSAMXP00000031473.1"/>
    </source>
</evidence>
<protein>
    <submittedName>
        <fullName evidence="6">Uncharacterized protein</fullName>
    </submittedName>
</protein>
<dbReference type="Ensembl" id="ENSAMXT00000034677.1">
    <property type="protein sequence ID" value="ENSAMXP00000031473.1"/>
    <property type="gene ID" value="ENSAMXG00000043298.1"/>
</dbReference>
<organism evidence="6 7">
    <name type="scientific">Astyanax mexicanus</name>
    <name type="common">Blind cave fish</name>
    <name type="synonym">Astyanax fasciatus mexicanus</name>
    <dbReference type="NCBI Taxonomy" id="7994"/>
    <lineage>
        <taxon>Eukaryota</taxon>
        <taxon>Metazoa</taxon>
        <taxon>Chordata</taxon>
        <taxon>Craniata</taxon>
        <taxon>Vertebrata</taxon>
        <taxon>Euteleostomi</taxon>
        <taxon>Actinopterygii</taxon>
        <taxon>Neopterygii</taxon>
        <taxon>Teleostei</taxon>
        <taxon>Ostariophysi</taxon>
        <taxon>Characiformes</taxon>
        <taxon>Characoidei</taxon>
        <taxon>Acestrorhamphidae</taxon>
        <taxon>Acestrorhamphinae</taxon>
        <taxon>Astyanax</taxon>
    </lineage>
</organism>
<dbReference type="GeneTree" id="ENSGT00940000164286"/>
<dbReference type="Proteomes" id="UP000018467">
    <property type="component" value="Unassembled WGS sequence"/>
</dbReference>
<dbReference type="InterPro" id="IPR050677">
    <property type="entry name" value="Actinoporin_PFT"/>
</dbReference>
<keyword evidence="4" id="KW-1053">Target membrane</keyword>
<dbReference type="STRING" id="7994.ENSAMXP00000031473"/>
<dbReference type="PANTHER" id="PTHR40388:SF1">
    <property type="entry name" value="BRYOPORIN"/>
    <property type="match status" value="1"/>
</dbReference>
<keyword evidence="7" id="KW-1185">Reference proteome</keyword>
<reference evidence="6" key="4">
    <citation type="submission" date="2025-09" db="UniProtKB">
        <authorList>
            <consortium name="Ensembl"/>
        </authorList>
    </citation>
    <scope>IDENTIFICATION</scope>
</reference>
<dbReference type="GO" id="GO:0044218">
    <property type="term" value="C:other organism cell membrane"/>
    <property type="evidence" value="ECO:0007669"/>
    <property type="project" value="UniProtKB-KW"/>
</dbReference>
<sequence length="194" mass="21533">MYSKEVSRGVIPGMSLAGTSTEQISKNITTCRNVTIQITNHSDRYILTNPRIYNCSGYCCRPPQPTINKNTCEVCCFSKTSLAACGSVGVLMYQISLDNTSYVGDLAVMFSVPFDYNLYKNMFALGNFYKAMSCDYDLFCRMYYLTGLFTRGKGTGSAISHFGEHVRLTGTMSAFGKSIINVEVWDKGTNNPVH</sequence>
<dbReference type="GO" id="GO:0042151">
    <property type="term" value="C:nematocyst"/>
    <property type="evidence" value="ECO:0007669"/>
    <property type="project" value="UniProtKB-SubCell"/>
</dbReference>
<evidence type="ECO:0000256" key="4">
    <source>
        <dbReference type="ARBA" id="ARBA00023298"/>
    </source>
</evidence>
<evidence type="ECO:0000256" key="3">
    <source>
        <dbReference type="ARBA" id="ARBA00022537"/>
    </source>
</evidence>
<dbReference type="InterPro" id="IPR009104">
    <property type="entry name" value="Anemon_actinoporin-like"/>
</dbReference>
<dbReference type="InParanoid" id="A0A3B1INF4"/>
<dbReference type="GO" id="GO:0006812">
    <property type="term" value="P:monoatomic cation transport"/>
    <property type="evidence" value="ECO:0007669"/>
    <property type="project" value="InterPro"/>
</dbReference>
<evidence type="ECO:0000256" key="5">
    <source>
        <dbReference type="ARBA" id="ARBA00023331"/>
    </source>
</evidence>
<dbReference type="InterPro" id="IPR015926">
    <property type="entry name" value="Cytolysin/lectin"/>
</dbReference>
<dbReference type="SUPFAM" id="SSF63724">
    <property type="entry name" value="Cytolysin/lectin"/>
    <property type="match status" value="1"/>
</dbReference>
<comment type="subcellular location">
    <subcellularLocation>
        <location evidence="2">Nematocyst</location>
    </subcellularLocation>
    <subcellularLocation>
        <location evidence="1">Target cell membrane</location>
    </subcellularLocation>
</comment>
<accession>A0A3B1INF4</accession>
<evidence type="ECO:0000256" key="1">
    <source>
        <dbReference type="ARBA" id="ARBA00004175"/>
    </source>
</evidence>
<dbReference type="GO" id="GO:0051715">
    <property type="term" value="P:cytolysis in another organism"/>
    <property type="evidence" value="ECO:0007669"/>
    <property type="project" value="InterPro"/>
</dbReference>
<dbReference type="AlphaFoldDB" id="A0A3B1INF4"/>
<keyword evidence="5" id="KW-0166">Nematocyst</keyword>
<dbReference type="Pfam" id="PF06369">
    <property type="entry name" value="Anemone_cytotox"/>
    <property type="match status" value="1"/>
</dbReference>
<reference evidence="6" key="3">
    <citation type="submission" date="2025-08" db="UniProtKB">
        <authorList>
            <consortium name="Ensembl"/>
        </authorList>
    </citation>
    <scope>IDENTIFICATION</scope>
</reference>
<dbReference type="PANTHER" id="PTHR40388">
    <property type="entry name" value="BRYOPORIN"/>
    <property type="match status" value="1"/>
</dbReference>
<keyword evidence="3" id="KW-1052">Target cell membrane</keyword>
<name>A0A3B1INF4_ASTMX</name>
<proteinExistence type="predicted"/>